<evidence type="ECO:0000313" key="4">
    <source>
        <dbReference type="Proteomes" id="UP000190857"/>
    </source>
</evidence>
<organism evidence="3 4">
    <name type="scientific">Okibacterium fritillariae</name>
    <dbReference type="NCBI Taxonomy" id="123320"/>
    <lineage>
        <taxon>Bacteria</taxon>
        <taxon>Bacillati</taxon>
        <taxon>Actinomycetota</taxon>
        <taxon>Actinomycetes</taxon>
        <taxon>Micrococcales</taxon>
        <taxon>Microbacteriaceae</taxon>
        <taxon>Okibacterium</taxon>
    </lineage>
</organism>
<feature type="transmembrane region" description="Helical" evidence="2">
    <location>
        <begin position="39"/>
        <end position="59"/>
    </location>
</feature>
<keyword evidence="2" id="KW-1133">Transmembrane helix</keyword>
<dbReference type="Proteomes" id="UP000190857">
    <property type="component" value="Unassembled WGS sequence"/>
</dbReference>
<gene>
    <name evidence="3" type="ORF">SAMN06309945_1065</name>
</gene>
<evidence type="ECO:0000256" key="1">
    <source>
        <dbReference type="SAM" id="MobiDB-lite"/>
    </source>
</evidence>
<evidence type="ECO:0000256" key="2">
    <source>
        <dbReference type="SAM" id="Phobius"/>
    </source>
</evidence>
<keyword evidence="4" id="KW-1185">Reference proteome</keyword>
<feature type="compositionally biased region" description="Basic and acidic residues" evidence="1">
    <location>
        <begin position="95"/>
        <end position="106"/>
    </location>
</feature>
<proteinExistence type="predicted"/>
<feature type="region of interest" description="Disordered" evidence="1">
    <location>
        <begin position="82"/>
        <end position="124"/>
    </location>
</feature>
<accession>A0A1T5IZV8</accession>
<protein>
    <submittedName>
        <fullName evidence="3">Uncharacterized protein</fullName>
    </submittedName>
</protein>
<reference evidence="3 4" key="1">
    <citation type="submission" date="2017-02" db="EMBL/GenBank/DDBJ databases">
        <authorList>
            <person name="Peterson S.W."/>
        </authorList>
    </citation>
    <scope>NUCLEOTIDE SEQUENCE [LARGE SCALE GENOMIC DNA]</scope>
    <source>
        <strain evidence="3 4">VKM Ac-2059</strain>
    </source>
</reference>
<sequence length="124" mass="13560">MTHALTAAIRDAAYAAVSPTPSPTPTLKVDPDQVTPGIFGFLVPFLVVVVVVLLIVDMVRRIRRATYRGEIAERLADEVAAREEAERTGQTYVAPDERSHASDENGGRPTGDADDDRFTDPRNR</sequence>
<dbReference type="STRING" id="123320.SAMN06309945_1065"/>
<name>A0A1T5IZV8_9MICO</name>
<dbReference type="OrthoDB" id="9855628at2"/>
<keyword evidence="2" id="KW-0812">Transmembrane</keyword>
<dbReference type="AlphaFoldDB" id="A0A1T5IZV8"/>
<dbReference type="RefSeq" id="WP_079727181.1">
    <property type="nucleotide sequence ID" value="NZ_FUZP01000001.1"/>
</dbReference>
<evidence type="ECO:0000313" key="3">
    <source>
        <dbReference type="EMBL" id="SKC44725.1"/>
    </source>
</evidence>
<dbReference type="EMBL" id="FUZP01000001">
    <property type="protein sequence ID" value="SKC44725.1"/>
    <property type="molecule type" value="Genomic_DNA"/>
</dbReference>
<keyword evidence="2" id="KW-0472">Membrane</keyword>